<dbReference type="RefSeq" id="WP_118335821.1">
    <property type="nucleotide sequence ID" value="NZ_AP025567.1"/>
</dbReference>
<evidence type="ECO:0000256" key="6">
    <source>
        <dbReference type="SAM" id="Phobius"/>
    </source>
</evidence>
<keyword evidence="4 6" id="KW-1133">Transmembrane helix</keyword>
<feature type="transmembrane region" description="Helical" evidence="6">
    <location>
        <begin position="319"/>
        <end position="346"/>
    </location>
</feature>
<keyword evidence="5 6" id="KW-0472">Membrane</keyword>
<dbReference type="SUPFAM" id="SSF103473">
    <property type="entry name" value="MFS general substrate transporter"/>
    <property type="match status" value="1"/>
</dbReference>
<dbReference type="OrthoDB" id="182417at2"/>
<feature type="transmembrane region" description="Helical" evidence="6">
    <location>
        <begin position="137"/>
        <end position="156"/>
    </location>
</feature>
<dbReference type="Gene3D" id="1.20.1250.20">
    <property type="entry name" value="MFS general substrate transporter like domains"/>
    <property type="match status" value="2"/>
</dbReference>
<dbReference type="InterPro" id="IPR050327">
    <property type="entry name" value="Proton-linked_MCT"/>
</dbReference>
<evidence type="ECO:0000259" key="7">
    <source>
        <dbReference type="PROSITE" id="PS50850"/>
    </source>
</evidence>
<feature type="transmembrane region" description="Helical" evidence="6">
    <location>
        <begin position="7"/>
        <end position="29"/>
    </location>
</feature>
<feature type="transmembrane region" description="Helical" evidence="6">
    <location>
        <begin position="295"/>
        <end position="313"/>
    </location>
</feature>
<feature type="transmembrane region" description="Helical" evidence="6">
    <location>
        <begin position="382"/>
        <end position="404"/>
    </location>
</feature>
<dbReference type="Proteomes" id="UP000284841">
    <property type="component" value="Unassembled WGS sequence"/>
</dbReference>
<feature type="transmembrane region" description="Helical" evidence="6">
    <location>
        <begin position="265"/>
        <end position="283"/>
    </location>
</feature>
<dbReference type="GO" id="GO:0022857">
    <property type="term" value="F:transmembrane transporter activity"/>
    <property type="evidence" value="ECO:0007669"/>
    <property type="project" value="InterPro"/>
</dbReference>
<feature type="transmembrane region" description="Helical" evidence="6">
    <location>
        <begin position="103"/>
        <end position="125"/>
    </location>
</feature>
<feature type="transmembrane region" description="Helical" evidence="6">
    <location>
        <begin position="353"/>
        <end position="376"/>
    </location>
</feature>
<feature type="transmembrane region" description="Helical" evidence="6">
    <location>
        <begin position="168"/>
        <end position="187"/>
    </location>
</feature>
<accession>A0A415E127</accession>
<dbReference type="PROSITE" id="PS50850">
    <property type="entry name" value="MFS"/>
    <property type="match status" value="1"/>
</dbReference>
<gene>
    <name evidence="8" type="ORF">DW099_11470</name>
</gene>
<keyword evidence="3 6" id="KW-0812">Transmembrane</keyword>
<keyword evidence="2" id="KW-0813">Transport</keyword>
<evidence type="ECO:0000256" key="1">
    <source>
        <dbReference type="ARBA" id="ARBA00004651"/>
    </source>
</evidence>
<reference evidence="8 9" key="1">
    <citation type="submission" date="2018-08" db="EMBL/GenBank/DDBJ databases">
        <title>A genome reference for cultivated species of the human gut microbiota.</title>
        <authorList>
            <person name="Zou Y."/>
            <person name="Xue W."/>
            <person name="Luo G."/>
        </authorList>
    </citation>
    <scope>NUCLEOTIDE SEQUENCE [LARGE SCALE GENOMIC DNA]</scope>
    <source>
        <strain evidence="8 9">AM07-24</strain>
    </source>
</reference>
<dbReference type="InterPro" id="IPR011701">
    <property type="entry name" value="MFS"/>
</dbReference>
<dbReference type="AlphaFoldDB" id="A0A415E127"/>
<feature type="domain" description="Major facilitator superfamily (MFS) profile" evidence="7">
    <location>
        <begin position="11"/>
        <end position="408"/>
    </location>
</feature>
<proteinExistence type="predicted"/>
<dbReference type="PANTHER" id="PTHR11360">
    <property type="entry name" value="MONOCARBOXYLATE TRANSPORTER"/>
    <property type="match status" value="1"/>
</dbReference>
<name>A0A415E127_9FIRM</name>
<feature type="transmembrane region" description="Helical" evidence="6">
    <location>
        <begin position="49"/>
        <end position="71"/>
    </location>
</feature>
<evidence type="ECO:0000256" key="5">
    <source>
        <dbReference type="ARBA" id="ARBA00023136"/>
    </source>
</evidence>
<comment type="subcellular location">
    <subcellularLocation>
        <location evidence="1">Cell membrane</location>
        <topology evidence="1">Multi-pass membrane protein</topology>
    </subcellularLocation>
</comment>
<sequence>MKNKKIFYGWLLCGASLLMLMGGTGIVINSASQFLKPVTEALGVTRGQFSLYITFVSVSSMALSPFVGKIYTKFSPRIVTLGGAVFMALGWICLSWAKSITLFYVLGLGIGIGSTLSGMIAVSVIMNNWFHMSKGTAIGIASTGSGVGSMLFNPIASKLIVALGYQAAYRWLGLFSILCLLPMIFLYRYKPEDIGMRALGSELAAEEGEEVSYAEPEGIMRSEALKTPALWGVCFIAFALSASCQGVFSQAQAYFTDIGYSPGKAAVFVSLISLSMALCKVLFGFLDDHLGTRKNYVIMVIVSIIGILLMELAKNQAIVYLSVVVFGCTLAATFVLCPMITIFTFGPKDYASIYGLVTFFIFLGPAVAPPLSGLIYDINGSYTLAFIIYALLLAAALAVGIVILKKKRY</sequence>
<evidence type="ECO:0000313" key="8">
    <source>
        <dbReference type="EMBL" id="RHJ87311.1"/>
    </source>
</evidence>
<dbReference type="InterPro" id="IPR036259">
    <property type="entry name" value="MFS_trans_sf"/>
</dbReference>
<evidence type="ECO:0000256" key="3">
    <source>
        <dbReference type="ARBA" id="ARBA00022692"/>
    </source>
</evidence>
<dbReference type="STRING" id="1776384.GCA_900086585_00784"/>
<protein>
    <submittedName>
        <fullName evidence="8">MFS transporter</fullName>
    </submittedName>
</protein>
<organism evidence="8 9">
    <name type="scientific">Emergencia timonensis</name>
    <dbReference type="NCBI Taxonomy" id="1776384"/>
    <lineage>
        <taxon>Bacteria</taxon>
        <taxon>Bacillati</taxon>
        <taxon>Bacillota</taxon>
        <taxon>Clostridia</taxon>
        <taxon>Peptostreptococcales</taxon>
        <taxon>Anaerovoracaceae</taxon>
        <taxon>Emergencia</taxon>
    </lineage>
</organism>
<feature type="transmembrane region" description="Helical" evidence="6">
    <location>
        <begin position="229"/>
        <end position="253"/>
    </location>
</feature>
<dbReference type="InterPro" id="IPR020846">
    <property type="entry name" value="MFS_dom"/>
</dbReference>
<keyword evidence="9" id="KW-1185">Reference proteome</keyword>
<evidence type="ECO:0000256" key="4">
    <source>
        <dbReference type="ARBA" id="ARBA00022989"/>
    </source>
</evidence>
<comment type="caution">
    <text evidence="8">The sequence shown here is derived from an EMBL/GenBank/DDBJ whole genome shotgun (WGS) entry which is preliminary data.</text>
</comment>
<dbReference type="EMBL" id="QRMS01000003">
    <property type="protein sequence ID" value="RHJ87311.1"/>
    <property type="molecule type" value="Genomic_DNA"/>
</dbReference>
<dbReference type="PANTHER" id="PTHR11360:SF290">
    <property type="entry name" value="MONOCARBOXYLATE MFS PERMEASE"/>
    <property type="match status" value="1"/>
</dbReference>
<dbReference type="GO" id="GO:0005886">
    <property type="term" value="C:plasma membrane"/>
    <property type="evidence" value="ECO:0007669"/>
    <property type="project" value="UniProtKB-SubCell"/>
</dbReference>
<evidence type="ECO:0000313" key="9">
    <source>
        <dbReference type="Proteomes" id="UP000284841"/>
    </source>
</evidence>
<feature type="transmembrane region" description="Helical" evidence="6">
    <location>
        <begin position="78"/>
        <end position="97"/>
    </location>
</feature>
<dbReference type="Pfam" id="PF07690">
    <property type="entry name" value="MFS_1"/>
    <property type="match status" value="1"/>
</dbReference>
<evidence type="ECO:0000256" key="2">
    <source>
        <dbReference type="ARBA" id="ARBA00022448"/>
    </source>
</evidence>